<feature type="compositionally biased region" description="Low complexity" evidence="1">
    <location>
        <begin position="1"/>
        <end position="12"/>
    </location>
</feature>
<gene>
    <name evidence="2" type="ORF">AVDCRST_MAG08-1108</name>
</gene>
<feature type="compositionally biased region" description="Basic residues" evidence="1">
    <location>
        <begin position="236"/>
        <end position="248"/>
    </location>
</feature>
<feature type="compositionally biased region" description="Basic and acidic residues" evidence="1">
    <location>
        <begin position="222"/>
        <end position="235"/>
    </location>
</feature>
<feature type="region of interest" description="Disordered" evidence="1">
    <location>
        <begin position="1"/>
        <end position="325"/>
    </location>
</feature>
<organism evidence="2">
    <name type="scientific">uncultured Acetobacteraceae bacterium</name>
    <dbReference type="NCBI Taxonomy" id="169975"/>
    <lineage>
        <taxon>Bacteria</taxon>
        <taxon>Pseudomonadati</taxon>
        <taxon>Pseudomonadota</taxon>
        <taxon>Alphaproteobacteria</taxon>
        <taxon>Acetobacterales</taxon>
        <taxon>Acetobacteraceae</taxon>
        <taxon>environmental samples</taxon>
    </lineage>
</organism>
<dbReference type="EC" id="1.1.1.95" evidence="2"/>
<dbReference type="EMBL" id="CADCTG010000113">
    <property type="protein sequence ID" value="CAA9231186.1"/>
    <property type="molecule type" value="Genomic_DNA"/>
</dbReference>
<evidence type="ECO:0000256" key="1">
    <source>
        <dbReference type="SAM" id="MobiDB-lite"/>
    </source>
</evidence>
<feature type="compositionally biased region" description="Basic and acidic residues" evidence="1">
    <location>
        <begin position="273"/>
        <end position="283"/>
    </location>
</feature>
<feature type="compositionally biased region" description="Basic residues" evidence="1">
    <location>
        <begin position="195"/>
        <end position="219"/>
    </location>
</feature>
<feature type="compositionally biased region" description="Basic residues" evidence="1">
    <location>
        <begin position="155"/>
        <end position="166"/>
    </location>
</feature>
<reference evidence="2" key="1">
    <citation type="submission" date="2020-02" db="EMBL/GenBank/DDBJ databases">
        <authorList>
            <person name="Meier V. D."/>
        </authorList>
    </citation>
    <scope>NUCLEOTIDE SEQUENCE</scope>
    <source>
        <strain evidence="2">AVDCRST_MAG08</strain>
    </source>
</reference>
<evidence type="ECO:0000313" key="2">
    <source>
        <dbReference type="EMBL" id="CAA9231186.1"/>
    </source>
</evidence>
<accession>A0A6J4HR94</accession>
<feature type="non-terminal residue" evidence="2">
    <location>
        <position position="1"/>
    </location>
</feature>
<feature type="non-terminal residue" evidence="2">
    <location>
        <position position="325"/>
    </location>
</feature>
<dbReference type="AlphaFoldDB" id="A0A6J4HR94"/>
<proteinExistence type="predicted"/>
<keyword evidence="2" id="KW-0560">Oxidoreductase</keyword>
<name>A0A6J4HR94_9PROT</name>
<feature type="compositionally biased region" description="Basic residues" evidence="1">
    <location>
        <begin position="259"/>
        <end position="272"/>
    </location>
</feature>
<feature type="compositionally biased region" description="Basic and acidic residues" evidence="1">
    <location>
        <begin position="33"/>
        <end position="43"/>
    </location>
</feature>
<sequence>GQARPARHPQAARGHRGARLPRLRRAAQPGRCDVGHGWRGDRPPRHRGARRRHPWRRRRQAGRRLHRRPAGQREDHHHLQRRLRPRGPVGRQGARHSRHQHAGRAVLRHRRDRLHPPAHGRPPRRRGRAPGPRRQVGGLGADPAPRRDPGGQATRHPRHGPHRAGVGRHDARVPDGGPLPRRPAPAARDGAGGHLPRRRRRLPGRHRHPLHAHPRRRGHAQVAERRAHRAHEAGFHRHQQRPRHHGGRRGADRGAPVRPHPRRRPRRVRRRAAREPRLPRTGERFPAAAPRQRHDRDARRHGPPGAGEPRRGSLAQHRTAPPGGL</sequence>
<protein>
    <submittedName>
        <fullName evidence="2">D-3-phosphoglycerate dehydrogenase</fullName>
        <ecNumber evidence="2">1.1.1.95</ecNumber>
    </submittedName>
</protein>
<dbReference type="GO" id="GO:0004617">
    <property type="term" value="F:phosphoglycerate dehydrogenase activity"/>
    <property type="evidence" value="ECO:0007669"/>
    <property type="project" value="UniProtKB-EC"/>
</dbReference>
<feature type="compositionally biased region" description="Low complexity" evidence="1">
    <location>
        <begin position="174"/>
        <end position="189"/>
    </location>
</feature>
<feature type="compositionally biased region" description="Basic residues" evidence="1">
    <location>
        <begin position="93"/>
        <end position="128"/>
    </location>
</feature>
<feature type="compositionally biased region" description="Basic residues" evidence="1">
    <location>
        <begin position="13"/>
        <end position="25"/>
    </location>
</feature>
<feature type="compositionally biased region" description="Basic residues" evidence="1">
    <location>
        <begin position="44"/>
        <end position="70"/>
    </location>
</feature>